<dbReference type="Gene3D" id="2.60.40.1770">
    <property type="entry name" value="ephrin a2 ectodomain"/>
    <property type="match status" value="1"/>
</dbReference>
<accession>A0A3S5AML8</accession>
<sequence length="272" mass="28933">MSESSVFTKLGTVAPDEKWVDVTDQKRPGPSDDAYYGISRLSDGQGNYTPAGSTGGEPARPGSAAAGVSDEAGSADSAGEQVNFYQQRLPLRRAGFFLAVKDAGSCSTIQRIQITYLACSELRQYFILYPRTVTGRQVYDIRTVEGRCLPGASLRAGAKAPQRICQANGHWNSRNSPGLEPPRGEEAGGRRQAASRRVEARRHATDLRAGEGGEREAGRTVAEAKVGKGAGIAPRHEPGHDEALACQCLPGYGSLRDARGIGVACQGENRKS</sequence>
<dbReference type="Proteomes" id="UP000784294">
    <property type="component" value="Unassembled WGS sequence"/>
</dbReference>
<keyword evidence="3" id="KW-1185">Reference proteome</keyword>
<evidence type="ECO:0000313" key="2">
    <source>
        <dbReference type="EMBL" id="VEL20347.1"/>
    </source>
</evidence>
<feature type="region of interest" description="Disordered" evidence="1">
    <location>
        <begin position="20"/>
        <end position="74"/>
    </location>
</feature>
<organism evidence="2 3">
    <name type="scientific">Protopolystoma xenopodis</name>
    <dbReference type="NCBI Taxonomy" id="117903"/>
    <lineage>
        <taxon>Eukaryota</taxon>
        <taxon>Metazoa</taxon>
        <taxon>Spiralia</taxon>
        <taxon>Lophotrochozoa</taxon>
        <taxon>Platyhelminthes</taxon>
        <taxon>Monogenea</taxon>
        <taxon>Polyopisthocotylea</taxon>
        <taxon>Polystomatidea</taxon>
        <taxon>Polystomatidae</taxon>
        <taxon>Protopolystoma</taxon>
    </lineage>
</organism>
<dbReference type="Gene3D" id="2.60.120.260">
    <property type="entry name" value="Galactose-binding domain-like"/>
    <property type="match status" value="1"/>
</dbReference>
<dbReference type="EMBL" id="CAAALY010046018">
    <property type="protein sequence ID" value="VEL20347.1"/>
    <property type="molecule type" value="Genomic_DNA"/>
</dbReference>
<feature type="compositionally biased region" description="Basic and acidic residues" evidence="1">
    <location>
        <begin position="20"/>
        <end position="30"/>
    </location>
</feature>
<feature type="compositionally biased region" description="Polar residues" evidence="1">
    <location>
        <begin position="42"/>
        <end position="52"/>
    </location>
</feature>
<comment type="caution">
    <text evidence="2">The sequence shown here is derived from an EMBL/GenBank/DDBJ whole genome shotgun (WGS) entry which is preliminary data.</text>
</comment>
<reference evidence="2" key="1">
    <citation type="submission" date="2018-11" db="EMBL/GenBank/DDBJ databases">
        <authorList>
            <consortium name="Pathogen Informatics"/>
        </authorList>
    </citation>
    <scope>NUCLEOTIDE SEQUENCE</scope>
</reference>
<name>A0A3S5AML8_9PLAT</name>
<proteinExistence type="predicted"/>
<gene>
    <name evidence="2" type="ORF">PXEA_LOCUS13787</name>
</gene>
<dbReference type="AlphaFoldDB" id="A0A3S5AML8"/>
<evidence type="ECO:0000256" key="1">
    <source>
        <dbReference type="SAM" id="MobiDB-lite"/>
    </source>
</evidence>
<feature type="compositionally biased region" description="Basic and acidic residues" evidence="1">
    <location>
        <begin position="196"/>
        <end position="218"/>
    </location>
</feature>
<protein>
    <submittedName>
        <fullName evidence="2">Uncharacterized protein</fullName>
    </submittedName>
</protein>
<evidence type="ECO:0000313" key="3">
    <source>
        <dbReference type="Proteomes" id="UP000784294"/>
    </source>
</evidence>
<feature type="region of interest" description="Disordered" evidence="1">
    <location>
        <begin position="168"/>
        <end position="238"/>
    </location>
</feature>
<dbReference type="Pfam" id="PF25599">
    <property type="entry name" value="Ephrin_CRD"/>
    <property type="match status" value="1"/>
</dbReference>
<dbReference type="OrthoDB" id="4062651at2759"/>